<dbReference type="RefSeq" id="WP_198111669.1">
    <property type="nucleotide sequence ID" value="NZ_JAEDAK010000008.1"/>
</dbReference>
<dbReference type="InterPro" id="IPR006860">
    <property type="entry name" value="FecR"/>
</dbReference>
<keyword evidence="2" id="KW-0732">Signal</keyword>
<evidence type="ECO:0000256" key="1">
    <source>
        <dbReference type="SAM" id="MobiDB-lite"/>
    </source>
</evidence>
<dbReference type="InterPro" id="IPR016930">
    <property type="entry name" value="UCP029644"/>
</dbReference>
<evidence type="ECO:0000313" key="4">
    <source>
        <dbReference type="EMBL" id="MBH9577907.1"/>
    </source>
</evidence>
<accession>A0A931NEP2</accession>
<dbReference type="Gene3D" id="3.10.350.10">
    <property type="entry name" value="LysM domain"/>
    <property type="match status" value="1"/>
</dbReference>
<sequence>MKAFVLPWLIMASTWAGAQAPQHQHRIVPGDTLIGLQQRLLRPDISWQQLQRHTGVRDPFRLQPGHTLAWPREWLAEQPAEAEVLFALGGVELERGGQRNPLSSGARLVEGDWLHAGPQGSATLRFADGARLVLRPSSRLQLGRLSQGRLGVRSQLQLQEGAADSRVPPRNAEKQVARRLPARFELLTPVANLGVRGTAFRTQVRNGQLHLEVLEGEVSAAQGRSAQAVGAGLGLLSQGQPGRPQALLPAPALTLPARIERLPLRWTGAALGASALRVQVLDPAGEQLWLDARAPASGWEGGTELPDGRYTLRVRAIAADGLEGLDAEAPFELAARPEPPFLQTPAAAAQQYAPRVEFRWTRSAAAQRYHLQIAEDAGFTRLRHADATLPDTQFGLELPEGVHHWRVACVRADGHQGPWSDAQQLERLPPPPAPPPPQTERQGDRLQLRWAASPLPGVRYQLQAASTADFAQPWLDTTVSQAQAELQPPGGGTHHLRLRSLSPDGTPGPWGSTQSIEWPGGWRGWLFWLPALAWLL</sequence>
<dbReference type="PANTHER" id="PTHR38731">
    <property type="entry name" value="LIPL45-RELATED LIPOPROTEIN-RELATED"/>
    <property type="match status" value="1"/>
</dbReference>
<dbReference type="InterPro" id="IPR036779">
    <property type="entry name" value="LysM_dom_sf"/>
</dbReference>
<keyword evidence="5" id="KW-1185">Reference proteome</keyword>
<evidence type="ECO:0000313" key="5">
    <source>
        <dbReference type="Proteomes" id="UP000613266"/>
    </source>
</evidence>
<feature type="signal peptide" evidence="2">
    <location>
        <begin position="1"/>
        <end position="18"/>
    </location>
</feature>
<evidence type="ECO:0000259" key="3">
    <source>
        <dbReference type="Pfam" id="PF04773"/>
    </source>
</evidence>
<proteinExistence type="predicted"/>
<dbReference type="PANTHER" id="PTHR38731:SF1">
    <property type="entry name" value="FECR PROTEIN DOMAIN-CONTAINING PROTEIN"/>
    <property type="match status" value="1"/>
</dbReference>
<feature type="chain" id="PRO_5036712405" evidence="2">
    <location>
        <begin position="19"/>
        <end position="536"/>
    </location>
</feature>
<dbReference type="AlphaFoldDB" id="A0A931NEP2"/>
<organism evidence="4 5">
    <name type="scientific">Inhella proteolytica</name>
    <dbReference type="NCBI Taxonomy" id="2795029"/>
    <lineage>
        <taxon>Bacteria</taxon>
        <taxon>Pseudomonadati</taxon>
        <taxon>Pseudomonadota</taxon>
        <taxon>Betaproteobacteria</taxon>
        <taxon>Burkholderiales</taxon>
        <taxon>Sphaerotilaceae</taxon>
        <taxon>Inhella</taxon>
    </lineage>
</organism>
<feature type="domain" description="FecR protein" evidence="3">
    <location>
        <begin position="115"/>
        <end position="218"/>
    </location>
</feature>
<name>A0A931NEP2_9BURK</name>
<dbReference type="Gene3D" id="2.60.120.1440">
    <property type="match status" value="1"/>
</dbReference>
<gene>
    <name evidence="4" type="ORF">I7X39_13465</name>
</gene>
<dbReference type="InterPro" id="IPR013783">
    <property type="entry name" value="Ig-like_fold"/>
</dbReference>
<dbReference type="Proteomes" id="UP000613266">
    <property type="component" value="Unassembled WGS sequence"/>
</dbReference>
<feature type="compositionally biased region" description="Pro residues" evidence="1">
    <location>
        <begin position="428"/>
        <end position="438"/>
    </location>
</feature>
<dbReference type="EMBL" id="JAEDAK010000008">
    <property type="protein sequence ID" value="MBH9577907.1"/>
    <property type="molecule type" value="Genomic_DNA"/>
</dbReference>
<dbReference type="PIRSF" id="PIRSF029644">
    <property type="entry name" value="UCP029644"/>
    <property type="match status" value="1"/>
</dbReference>
<dbReference type="Pfam" id="PF04773">
    <property type="entry name" value="FecR"/>
    <property type="match status" value="1"/>
</dbReference>
<reference evidence="4" key="1">
    <citation type="submission" date="2020-12" db="EMBL/GenBank/DDBJ databases">
        <title>The genome sequence of Inhella sp. 1Y17.</title>
        <authorList>
            <person name="Liu Y."/>
        </authorList>
    </citation>
    <scope>NUCLEOTIDE SEQUENCE</scope>
    <source>
        <strain evidence="4">1Y17</strain>
    </source>
</reference>
<dbReference type="Gene3D" id="2.60.40.10">
    <property type="entry name" value="Immunoglobulins"/>
    <property type="match status" value="2"/>
</dbReference>
<protein>
    <submittedName>
        <fullName evidence="4">FecR domain-containing protein</fullName>
    </submittedName>
</protein>
<evidence type="ECO:0000256" key="2">
    <source>
        <dbReference type="SAM" id="SignalP"/>
    </source>
</evidence>
<feature type="region of interest" description="Disordered" evidence="1">
    <location>
        <begin position="416"/>
        <end position="443"/>
    </location>
</feature>
<comment type="caution">
    <text evidence="4">The sequence shown here is derived from an EMBL/GenBank/DDBJ whole genome shotgun (WGS) entry which is preliminary data.</text>
</comment>